<evidence type="ECO:0000313" key="4">
    <source>
        <dbReference type="EMBL" id="CUQ77424.1"/>
    </source>
</evidence>
<name>A0A174YQM4_9FIRM</name>
<feature type="transmembrane region" description="Helical" evidence="3">
    <location>
        <begin position="315"/>
        <end position="336"/>
    </location>
</feature>
<protein>
    <submittedName>
        <fullName evidence="4">Uncharacterized protein</fullName>
    </submittedName>
</protein>
<keyword evidence="3" id="KW-0812">Transmembrane</keyword>
<feature type="coiled-coil region" evidence="1">
    <location>
        <begin position="396"/>
        <end position="423"/>
    </location>
</feature>
<keyword evidence="3" id="KW-1133">Transmembrane helix</keyword>
<evidence type="ECO:0000256" key="1">
    <source>
        <dbReference type="SAM" id="Coils"/>
    </source>
</evidence>
<reference evidence="4 5" key="1">
    <citation type="submission" date="2015-09" db="EMBL/GenBank/DDBJ databases">
        <authorList>
            <consortium name="Pathogen Informatics"/>
        </authorList>
    </citation>
    <scope>NUCLEOTIDE SEQUENCE [LARGE SCALE GENOMIC DNA]</scope>
    <source>
        <strain evidence="4 5">2789STDY5834875</strain>
    </source>
</reference>
<feature type="region of interest" description="Disordered" evidence="2">
    <location>
        <begin position="52"/>
        <end position="76"/>
    </location>
</feature>
<sequence>MGIFKKTEKETIYDDYDDESYRDEELLEEAEKEKTANKMFNILNIYETFDKKNKKKHEDRKSGELDEKTKEKQQQAKIEEEKYDHLLNSMQAQTLIKAVEKYGKDEEDRKEIDAIPIELPKEKSDLDKIAEYAMSRNIDSVNIKDFSTHDIEVYVREQCDIMEEAATHVENAKAEYEAVTEEYNDIQIMEEAPTQIRDKILSCAETIDNMMVDRRILKSTEHKLSNAAYRRMEAVENEMPGGIKLLKASEDYYDTVKRDLRILEAEQLNLRTDADVLVTRQIKIRRLAKTAIFALAAVFAVFLISMTLVQNDSDTALFIGISLFAAILAVGMFALLKVTERNVIITEIKLNKATALLNKVKIKFINAANTLDYEYTKFGVKSSYELDKKYRLYEEMKKEQIRMLDMTSSLNSAENELENMLKNLGLYSPHIWLGRVRAIINPKEMVEVRHEINTRRYKLRQQIEYNEKRIDEAKENIKKITLSNPAHSDGAMRVIEMYEKRHSRVAK</sequence>
<proteinExistence type="predicted"/>
<dbReference type="RefSeq" id="WP_022099096.1">
    <property type="nucleotide sequence ID" value="NZ_CZBU01000003.1"/>
</dbReference>
<keyword evidence="3" id="KW-0472">Membrane</keyword>
<feature type="transmembrane region" description="Helical" evidence="3">
    <location>
        <begin position="290"/>
        <end position="309"/>
    </location>
</feature>
<gene>
    <name evidence="4" type="ORF">ERS852490_01557</name>
</gene>
<organism evidence="4 5">
    <name type="scientific">Lachnospira eligens</name>
    <dbReference type="NCBI Taxonomy" id="39485"/>
    <lineage>
        <taxon>Bacteria</taxon>
        <taxon>Bacillati</taxon>
        <taxon>Bacillota</taxon>
        <taxon>Clostridia</taxon>
        <taxon>Lachnospirales</taxon>
        <taxon>Lachnospiraceae</taxon>
        <taxon>Lachnospira</taxon>
    </lineage>
</organism>
<accession>A0A174YQM4</accession>
<feature type="compositionally biased region" description="Basic and acidic residues" evidence="2">
    <location>
        <begin position="59"/>
        <end position="76"/>
    </location>
</feature>
<dbReference type="OrthoDB" id="9772748at2"/>
<evidence type="ECO:0000313" key="5">
    <source>
        <dbReference type="Proteomes" id="UP000095621"/>
    </source>
</evidence>
<keyword evidence="1" id="KW-0175">Coiled coil</keyword>
<evidence type="ECO:0000256" key="3">
    <source>
        <dbReference type="SAM" id="Phobius"/>
    </source>
</evidence>
<feature type="coiled-coil region" evidence="1">
    <location>
        <begin position="162"/>
        <end position="189"/>
    </location>
</feature>
<evidence type="ECO:0000256" key="2">
    <source>
        <dbReference type="SAM" id="MobiDB-lite"/>
    </source>
</evidence>
<dbReference type="AlphaFoldDB" id="A0A174YQM4"/>
<dbReference type="Proteomes" id="UP000095621">
    <property type="component" value="Unassembled WGS sequence"/>
</dbReference>
<dbReference type="EMBL" id="CZBU01000003">
    <property type="protein sequence ID" value="CUQ77424.1"/>
    <property type="molecule type" value="Genomic_DNA"/>
</dbReference>